<dbReference type="Proteomes" id="UP000712281">
    <property type="component" value="Unassembled WGS sequence"/>
</dbReference>
<name>A0A8S9FSC2_BRACR</name>
<organism evidence="1">
    <name type="scientific">Brassica cretica</name>
    <name type="common">Mustard</name>
    <dbReference type="NCBI Taxonomy" id="69181"/>
    <lineage>
        <taxon>Eukaryota</taxon>
        <taxon>Viridiplantae</taxon>
        <taxon>Streptophyta</taxon>
        <taxon>Embryophyta</taxon>
        <taxon>Tracheophyta</taxon>
        <taxon>Spermatophyta</taxon>
        <taxon>Magnoliopsida</taxon>
        <taxon>eudicotyledons</taxon>
        <taxon>Gunneridae</taxon>
        <taxon>Pentapetalae</taxon>
        <taxon>rosids</taxon>
        <taxon>malvids</taxon>
        <taxon>Brassicales</taxon>
        <taxon>Brassicaceae</taxon>
        <taxon>Brassiceae</taxon>
        <taxon>Brassica</taxon>
    </lineage>
</organism>
<dbReference type="AlphaFoldDB" id="A0A8S9FSC2"/>
<evidence type="ECO:0000313" key="1">
    <source>
        <dbReference type="EMBL" id="KAF2533592.1"/>
    </source>
</evidence>
<reference evidence="1" key="1">
    <citation type="submission" date="2019-12" db="EMBL/GenBank/DDBJ databases">
        <title>Genome sequencing and annotation of Brassica cretica.</title>
        <authorList>
            <person name="Studholme D.J."/>
            <person name="Sarris P.F."/>
        </authorList>
    </citation>
    <scope>NUCLEOTIDE SEQUENCE</scope>
    <source>
        <strain evidence="2">PFS-001/15</strain>
        <strain evidence="1">PFS-102/07</strain>
        <tissue evidence="1">Leaf</tissue>
    </source>
</reference>
<accession>A0A8S9FSC2</accession>
<dbReference type="EMBL" id="QGKW02001988">
    <property type="protein sequence ID" value="KAF2551529.1"/>
    <property type="molecule type" value="Genomic_DNA"/>
</dbReference>
<sequence length="87" mass="9548">MTTLKKRESNTDDVDGAVAAFPYRSSSVPSPPTTSEPVMEGEKREVVHYLNGSRELESSQLWSSRRRTEISAQLATTANNSSLVCSD</sequence>
<proteinExistence type="predicted"/>
<protein>
    <submittedName>
        <fullName evidence="1">Uncharacterized protein</fullName>
    </submittedName>
</protein>
<gene>
    <name evidence="2" type="ORF">F2Q68_00034724</name>
    <name evidence="1" type="ORF">F2Q70_00030258</name>
</gene>
<comment type="caution">
    <text evidence="1">The sequence shown here is derived from an EMBL/GenBank/DDBJ whole genome shotgun (WGS) entry which is preliminary data.</text>
</comment>
<dbReference type="EMBL" id="QGKY02002305">
    <property type="protein sequence ID" value="KAF2533592.1"/>
    <property type="molecule type" value="Genomic_DNA"/>
</dbReference>
<evidence type="ECO:0000313" key="2">
    <source>
        <dbReference type="EMBL" id="KAF2551529.1"/>
    </source>
</evidence>